<keyword evidence="3" id="KW-0862">Zinc</keyword>
<accession>A0A1B9H3W2</accession>
<dbReference type="SMART" id="SM00184">
    <property type="entry name" value="RING"/>
    <property type="match status" value="1"/>
</dbReference>
<dbReference type="Gene3D" id="3.30.40.10">
    <property type="entry name" value="Zinc/RING finger domain, C3HC4 (zinc finger)"/>
    <property type="match status" value="1"/>
</dbReference>
<feature type="domain" description="RING-type" evidence="6">
    <location>
        <begin position="297"/>
        <end position="338"/>
    </location>
</feature>
<feature type="compositionally biased region" description="Low complexity" evidence="5">
    <location>
        <begin position="356"/>
        <end position="373"/>
    </location>
</feature>
<dbReference type="InterPro" id="IPR001841">
    <property type="entry name" value="Znf_RING"/>
</dbReference>
<feature type="compositionally biased region" description="Polar residues" evidence="5">
    <location>
        <begin position="102"/>
        <end position="116"/>
    </location>
</feature>
<feature type="compositionally biased region" description="Low complexity" evidence="5">
    <location>
        <begin position="117"/>
        <end position="128"/>
    </location>
</feature>
<dbReference type="PROSITE" id="PS50089">
    <property type="entry name" value="ZF_RING_2"/>
    <property type="match status" value="1"/>
</dbReference>
<evidence type="ECO:0000256" key="3">
    <source>
        <dbReference type="ARBA" id="ARBA00022833"/>
    </source>
</evidence>
<dbReference type="InterPro" id="IPR051834">
    <property type="entry name" value="RING_finger_E3_ligase"/>
</dbReference>
<dbReference type="Pfam" id="PF13639">
    <property type="entry name" value="zf-RING_2"/>
    <property type="match status" value="1"/>
</dbReference>
<keyword evidence="2 4" id="KW-0863">Zinc-finger</keyword>
<evidence type="ECO:0000259" key="6">
    <source>
        <dbReference type="PROSITE" id="PS50089"/>
    </source>
</evidence>
<dbReference type="STRING" id="1296120.A0A1B9H3W2"/>
<dbReference type="SUPFAM" id="SSF57850">
    <property type="entry name" value="RING/U-box"/>
    <property type="match status" value="1"/>
</dbReference>
<dbReference type="AlphaFoldDB" id="A0A1B9H3W2"/>
<dbReference type="CDD" id="cd16667">
    <property type="entry name" value="RING-H2_RNF126-like"/>
    <property type="match status" value="1"/>
</dbReference>
<feature type="region of interest" description="Disordered" evidence="5">
    <location>
        <begin position="98"/>
        <end position="209"/>
    </location>
</feature>
<organism evidence="7 8">
    <name type="scientific">Kwoniella heveanensis BCC8398</name>
    <dbReference type="NCBI Taxonomy" id="1296120"/>
    <lineage>
        <taxon>Eukaryota</taxon>
        <taxon>Fungi</taxon>
        <taxon>Dikarya</taxon>
        <taxon>Basidiomycota</taxon>
        <taxon>Agaricomycotina</taxon>
        <taxon>Tremellomycetes</taxon>
        <taxon>Tremellales</taxon>
        <taxon>Cryptococcaceae</taxon>
        <taxon>Kwoniella</taxon>
    </lineage>
</organism>
<protein>
    <recommendedName>
        <fullName evidence="6">RING-type domain-containing protein</fullName>
    </recommendedName>
</protein>
<feature type="region of interest" description="Disordered" evidence="5">
    <location>
        <begin position="389"/>
        <end position="408"/>
    </location>
</feature>
<dbReference type="PANTHER" id="PTHR45931">
    <property type="entry name" value="SI:CH211-59O9.10"/>
    <property type="match status" value="1"/>
</dbReference>
<feature type="compositionally biased region" description="Gly residues" evidence="5">
    <location>
        <begin position="145"/>
        <end position="174"/>
    </location>
</feature>
<dbReference type="GO" id="GO:0008270">
    <property type="term" value="F:zinc ion binding"/>
    <property type="evidence" value="ECO:0007669"/>
    <property type="project" value="UniProtKB-KW"/>
</dbReference>
<reference evidence="7 8" key="1">
    <citation type="submission" date="2013-07" db="EMBL/GenBank/DDBJ databases">
        <title>The Genome Sequence of Cryptococcus heveanensis BCC8398.</title>
        <authorList>
            <consortium name="The Broad Institute Genome Sequencing Platform"/>
            <person name="Cuomo C."/>
            <person name="Litvintseva A."/>
            <person name="Chen Y."/>
            <person name="Heitman J."/>
            <person name="Sun S."/>
            <person name="Springer D."/>
            <person name="Dromer F."/>
            <person name="Young S.K."/>
            <person name="Zeng Q."/>
            <person name="Gargeya S."/>
            <person name="Fitzgerald M."/>
            <person name="Abouelleil A."/>
            <person name="Alvarado L."/>
            <person name="Berlin A.M."/>
            <person name="Chapman S.B."/>
            <person name="Dewar J."/>
            <person name="Goldberg J."/>
            <person name="Griggs A."/>
            <person name="Gujja S."/>
            <person name="Hansen M."/>
            <person name="Howarth C."/>
            <person name="Imamovic A."/>
            <person name="Larimer J."/>
            <person name="McCowan C."/>
            <person name="Murphy C."/>
            <person name="Pearson M."/>
            <person name="Priest M."/>
            <person name="Roberts A."/>
            <person name="Saif S."/>
            <person name="Shea T."/>
            <person name="Sykes S."/>
            <person name="Wortman J."/>
            <person name="Nusbaum C."/>
            <person name="Birren B."/>
        </authorList>
    </citation>
    <scope>NUCLEOTIDE SEQUENCE [LARGE SCALE GENOMIC DNA]</scope>
    <source>
        <strain evidence="7 8">BCC8398</strain>
    </source>
</reference>
<evidence type="ECO:0000313" key="8">
    <source>
        <dbReference type="Proteomes" id="UP000092666"/>
    </source>
</evidence>
<dbReference type="OrthoDB" id="8062037at2759"/>
<keyword evidence="8" id="KW-1185">Reference proteome</keyword>
<feature type="compositionally biased region" description="Polar residues" evidence="5">
    <location>
        <begin position="65"/>
        <end position="74"/>
    </location>
</feature>
<evidence type="ECO:0000313" key="7">
    <source>
        <dbReference type="EMBL" id="OCF37961.1"/>
    </source>
</evidence>
<feature type="region of interest" description="Disordered" evidence="5">
    <location>
        <begin position="42"/>
        <end position="85"/>
    </location>
</feature>
<feature type="compositionally biased region" description="Polar residues" evidence="5">
    <location>
        <begin position="391"/>
        <end position="403"/>
    </location>
</feature>
<sequence>MPGPSPFWLCHECGAQMRPILRDSVPHCASCDGEFIEILDPEVNPDPFHDLPPAPPTRPGASTLAAHSTNAPLNPSSEPGEGGGSFLSSLFGNILGAAAGHGSSQNQNAGGQRNTEAQSAPSGSGSSPNRGQVPGGSRTFQFNFPGGGRGQVVFGSFGGGMGPFGPTGQQGGGVDFESFFPQGFGQPLRPGARRQDSGQPLGPGDPMDGSELLRALMTIIGEEGGMPPNMFFGGPGGNGNFGDYATSEQGFNDILERLMQAAGPQGPLPASDIVIEGLPRFKFDDEKKLAESVYKDCPVCKDDFAVGDEVVRIPCAHIFHPDCLVPWLKTNGSCPVCRFSLVPEEEDRARSSGPGQAPSTSQNQQSQSPPAAAETGQSTMTSILNRLFGQSGATSNPTSPTATEHTHTPFGAAGEAVRGQEQGQSSGSASSSSSTRPAQMHEPAPFRDPSPPPYHSDFGAMTSPRAATPPATSGQPTGNQTGEEQSNLSSNIPEDYRARHRERERAERQRESHTSDE</sequence>
<proteinExistence type="predicted"/>
<feature type="region of interest" description="Disordered" evidence="5">
    <location>
        <begin position="347"/>
        <end position="377"/>
    </location>
</feature>
<gene>
    <name evidence="7" type="ORF">I316_00185</name>
</gene>
<dbReference type="Proteomes" id="UP000092666">
    <property type="component" value="Unassembled WGS sequence"/>
</dbReference>
<dbReference type="PANTHER" id="PTHR45931:SF3">
    <property type="entry name" value="RING ZINC FINGER-CONTAINING PROTEIN"/>
    <property type="match status" value="1"/>
</dbReference>
<dbReference type="GO" id="GO:0006511">
    <property type="term" value="P:ubiquitin-dependent protein catabolic process"/>
    <property type="evidence" value="ECO:0007669"/>
    <property type="project" value="TreeGrafter"/>
</dbReference>
<evidence type="ECO:0000256" key="4">
    <source>
        <dbReference type="PROSITE-ProRule" id="PRU00175"/>
    </source>
</evidence>
<feature type="compositionally biased region" description="Basic and acidic residues" evidence="5">
    <location>
        <begin position="494"/>
        <end position="517"/>
    </location>
</feature>
<name>A0A1B9H3W2_9TREE</name>
<evidence type="ECO:0000256" key="2">
    <source>
        <dbReference type="ARBA" id="ARBA00022771"/>
    </source>
</evidence>
<dbReference type="GO" id="GO:0005634">
    <property type="term" value="C:nucleus"/>
    <property type="evidence" value="ECO:0007669"/>
    <property type="project" value="TreeGrafter"/>
</dbReference>
<feature type="compositionally biased region" description="Polar residues" evidence="5">
    <location>
        <begin position="470"/>
        <end position="492"/>
    </location>
</feature>
<reference evidence="8" key="2">
    <citation type="submission" date="2013-12" db="EMBL/GenBank/DDBJ databases">
        <title>Evolution of pathogenesis and genome organization in the Tremellales.</title>
        <authorList>
            <person name="Cuomo C."/>
            <person name="Litvintseva A."/>
            <person name="Heitman J."/>
            <person name="Chen Y."/>
            <person name="Sun S."/>
            <person name="Springer D."/>
            <person name="Dromer F."/>
            <person name="Young S."/>
            <person name="Zeng Q."/>
            <person name="Chapman S."/>
            <person name="Gujja S."/>
            <person name="Saif S."/>
            <person name="Birren B."/>
        </authorList>
    </citation>
    <scope>NUCLEOTIDE SEQUENCE [LARGE SCALE GENOMIC DNA]</scope>
    <source>
        <strain evidence="8">BCC8398</strain>
    </source>
</reference>
<keyword evidence="1" id="KW-0479">Metal-binding</keyword>
<feature type="compositionally biased region" description="Low complexity" evidence="5">
    <location>
        <begin position="419"/>
        <end position="434"/>
    </location>
</feature>
<dbReference type="InterPro" id="IPR013083">
    <property type="entry name" value="Znf_RING/FYVE/PHD"/>
</dbReference>
<evidence type="ECO:0000256" key="1">
    <source>
        <dbReference type="ARBA" id="ARBA00022723"/>
    </source>
</evidence>
<evidence type="ECO:0000256" key="5">
    <source>
        <dbReference type="SAM" id="MobiDB-lite"/>
    </source>
</evidence>
<feature type="region of interest" description="Disordered" evidence="5">
    <location>
        <begin position="416"/>
        <end position="517"/>
    </location>
</feature>
<dbReference type="GO" id="GO:0061630">
    <property type="term" value="F:ubiquitin protein ligase activity"/>
    <property type="evidence" value="ECO:0007669"/>
    <property type="project" value="TreeGrafter"/>
</dbReference>
<dbReference type="EMBL" id="KI669492">
    <property type="protein sequence ID" value="OCF37961.1"/>
    <property type="molecule type" value="Genomic_DNA"/>
</dbReference>